<dbReference type="Gene3D" id="3.30.70.270">
    <property type="match status" value="1"/>
</dbReference>
<dbReference type="InterPro" id="IPR043502">
    <property type="entry name" value="DNA/RNA_pol_sf"/>
</dbReference>
<evidence type="ECO:0000313" key="3">
    <source>
        <dbReference type="WBParaSite" id="HPBE_0002707801-mRNA-1"/>
    </source>
</evidence>
<name>A0A183GWK8_HELPZ</name>
<evidence type="ECO:0000313" key="2">
    <source>
        <dbReference type="Proteomes" id="UP000050761"/>
    </source>
</evidence>
<dbReference type="AlphaFoldDB" id="A0A183GWK8"/>
<dbReference type="EMBL" id="UZAH01041900">
    <property type="protein sequence ID" value="VDP60822.1"/>
    <property type="molecule type" value="Genomic_DNA"/>
</dbReference>
<keyword evidence="2" id="KW-1185">Reference proteome</keyword>
<reference evidence="1 2" key="1">
    <citation type="submission" date="2018-11" db="EMBL/GenBank/DDBJ databases">
        <authorList>
            <consortium name="Pathogen Informatics"/>
        </authorList>
    </citation>
    <scope>NUCLEOTIDE SEQUENCE [LARGE SCALE GENOMIC DNA]</scope>
</reference>
<proteinExistence type="predicted"/>
<gene>
    <name evidence="1" type="ORF">HPBE_LOCUS27077</name>
</gene>
<accession>A0A183GWK8</accession>
<protein>
    <submittedName>
        <fullName evidence="3">Reverse transcriptase domain-containing protein</fullName>
    </submittedName>
</protein>
<organism evidence="2 3">
    <name type="scientific">Heligmosomoides polygyrus</name>
    <name type="common">Parasitic roundworm</name>
    <dbReference type="NCBI Taxonomy" id="6339"/>
    <lineage>
        <taxon>Eukaryota</taxon>
        <taxon>Metazoa</taxon>
        <taxon>Ecdysozoa</taxon>
        <taxon>Nematoda</taxon>
        <taxon>Chromadorea</taxon>
        <taxon>Rhabditida</taxon>
        <taxon>Rhabditina</taxon>
        <taxon>Rhabditomorpha</taxon>
        <taxon>Strongyloidea</taxon>
        <taxon>Heligmosomidae</taxon>
        <taxon>Heligmosomoides</taxon>
    </lineage>
</organism>
<dbReference type="Gene3D" id="3.10.10.10">
    <property type="entry name" value="HIV Type 1 Reverse Transcriptase, subunit A, domain 1"/>
    <property type="match status" value="1"/>
</dbReference>
<evidence type="ECO:0000313" key="1">
    <source>
        <dbReference type="EMBL" id="VDP60822.1"/>
    </source>
</evidence>
<dbReference type="PANTHER" id="PTHR37984:SF5">
    <property type="entry name" value="PROTEIN NYNRIN-LIKE"/>
    <property type="match status" value="1"/>
</dbReference>
<dbReference type="InterPro" id="IPR050951">
    <property type="entry name" value="Retrovirus_Pol_polyprotein"/>
</dbReference>
<dbReference type="Proteomes" id="UP000050761">
    <property type="component" value="Unassembled WGS sequence"/>
</dbReference>
<dbReference type="WBParaSite" id="HPBE_0002707801-mRNA-1">
    <property type="protein sequence ID" value="HPBE_0002707801-mRNA-1"/>
    <property type="gene ID" value="HPBE_0002707801"/>
</dbReference>
<dbReference type="OrthoDB" id="5850509at2759"/>
<reference evidence="3" key="2">
    <citation type="submission" date="2019-09" db="UniProtKB">
        <authorList>
            <consortium name="WormBaseParasite"/>
        </authorList>
    </citation>
    <scope>IDENTIFICATION</scope>
</reference>
<accession>A0A3P8E9Y7</accession>
<sequence>MSGYRQLKDQYHCRFATNALKHMRNDTVSYLRDKFANDFAPGLGRCTKTKAKLFLQPDARPIYKQKNLCQNVLVAVEHSNWAAPIVVIKKSNDTVRICTVFSIGLNDVLILPLPTIEDILTKLNGGQFFSQVDLVDAYSLNKSGIPIQSANRVLRWSLILRGYDFKIEYRKRHNSPKLTHSHV</sequence>
<dbReference type="PANTHER" id="PTHR37984">
    <property type="entry name" value="PROTEIN CBG26694"/>
    <property type="match status" value="1"/>
</dbReference>
<dbReference type="SUPFAM" id="SSF56672">
    <property type="entry name" value="DNA/RNA polymerases"/>
    <property type="match status" value="1"/>
</dbReference>
<dbReference type="InterPro" id="IPR043128">
    <property type="entry name" value="Rev_trsase/Diguanyl_cyclase"/>
</dbReference>